<evidence type="ECO:0000259" key="8">
    <source>
        <dbReference type="Pfam" id="PF01642"/>
    </source>
</evidence>
<accession>A0A5B1LL26</accession>
<comment type="similarity">
    <text evidence="2">Belongs to the methylmalonyl-CoA mutase family.</text>
</comment>
<name>A0A5B1LL26_9ACTN</name>
<dbReference type="PANTHER" id="PTHR48101">
    <property type="entry name" value="METHYLMALONYL-COA MUTASE, MITOCHONDRIAL-RELATED"/>
    <property type="match status" value="1"/>
</dbReference>
<dbReference type="RefSeq" id="WP_149726624.1">
    <property type="nucleotide sequence ID" value="NZ_VUJV01000001.1"/>
</dbReference>
<dbReference type="InterPro" id="IPR016176">
    <property type="entry name" value="Cbl-dep_enz_cat"/>
</dbReference>
<evidence type="ECO:0000256" key="1">
    <source>
        <dbReference type="ARBA" id="ARBA00001922"/>
    </source>
</evidence>
<proteinExistence type="inferred from homology"/>
<dbReference type="SUPFAM" id="SSF52242">
    <property type="entry name" value="Cobalamin (vitamin B12)-binding domain"/>
    <property type="match status" value="1"/>
</dbReference>
<keyword evidence="4" id="KW-0846">Cobalamin</keyword>
<protein>
    <submittedName>
        <fullName evidence="9">Methylmalonyl-CoA mutase</fullName>
    </submittedName>
</protein>
<dbReference type="GO" id="GO:0019678">
    <property type="term" value="P:propionate metabolic process, methylmalonyl pathway"/>
    <property type="evidence" value="ECO:0007669"/>
    <property type="project" value="TreeGrafter"/>
</dbReference>
<evidence type="ECO:0000313" key="9">
    <source>
        <dbReference type="EMBL" id="KAA1421164.1"/>
    </source>
</evidence>
<dbReference type="InterPro" id="IPR036724">
    <property type="entry name" value="Cobalamin-bd_sf"/>
</dbReference>
<evidence type="ECO:0000313" key="10">
    <source>
        <dbReference type="Proteomes" id="UP000325003"/>
    </source>
</evidence>
<dbReference type="InterPro" id="IPR006099">
    <property type="entry name" value="MeMalonylCoA_mutase_a/b_cat"/>
</dbReference>
<dbReference type="Proteomes" id="UP000325003">
    <property type="component" value="Unassembled WGS sequence"/>
</dbReference>
<feature type="compositionally biased region" description="Low complexity" evidence="7">
    <location>
        <begin position="1"/>
        <end position="12"/>
    </location>
</feature>
<feature type="region of interest" description="Disordered" evidence="7">
    <location>
        <begin position="1"/>
        <end position="23"/>
    </location>
</feature>
<dbReference type="Gene3D" id="3.20.20.240">
    <property type="entry name" value="Methylmalonyl-CoA mutase"/>
    <property type="match status" value="1"/>
</dbReference>
<dbReference type="EMBL" id="VUJV01000001">
    <property type="protein sequence ID" value="KAA1421164.1"/>
    <property type="molecule type" value="Genomic_DNA"/>
</dbReference>
<dbReference type="GO" id="GO:0004494">
    <property type="term" value="F:methylmalonyl-CoA mutase activity"/>
    <property type="evidence" value="ECO:0007669"/>
    <property type="project" value="UniProtKB-EC"/>
</dbReference>
<dbReference type="SUPFAM" id="SSF51703">
    <property type="entry name" value="Cobalamin (vitamin B12)-dependent enzymes"/>
    <property type="match status" value="1"/>
</dbReference>
<dbReference type="GO" id="GO:0031419">
    <property type="term" value="F:cobalamin binding"/>
    <property type="evidence" value="ECO:0007669"/>
    <property type="project" value="UniProtKB-KW"/>
</dbReference>
<evidence type="ECO:0000256" key="7">
    <source>
        <dbReference type="SAM" id="MobiDB-lite"/>
    </source>
</evidence>
<feature type="domain" description="Methylmalonyl-CoA mutase alpha/beta chain catalytic" evidence="8">
    <location>
        <begin position="116"/>
        <end position="492"/>
    </location>
</feature>
<evidence type="ECO:0000256" key="5">
    <source>
        <dbReference type="ARBA" id="ARBA00023235"/>
    </source>
</evidence>
<evidence type="ECO:0000256" key="2">
    <source>
        <dbReference type="ARBA" id="ARBA00008465"/>
    </source>
</evidence>
<reference evidence="9 10" key="2">
    <citation type="submission" date="2019-09" db="EMBL/GenBank/DDBJ databases">
        <authorList>
            <person name="Jin C."/>
        </authorList>
    </citation>
    <scope>NUCLEOTIDE SEQUENCE [LARGE SCALE GENOMIC DNA]</scope>
    <source>
        <strain evidence="9 10">BN130099</strain>
    </source>
</reference>
<evidence type="ECO:0000256" key="6">
    <source>
        <dbReference type="ARBA" id="ARBA00023285"/>
    </source>
</evidence>
<keyword evidence="10" id="KW-1185">Reference proteome</keyword>
<reference evidence="9 10" key="1">
    <citation type="submission" date="2019-09" db="EMBL/GenBank/DDBJ databases">
        <title>Nocardioides panacisoli sp. nov., isolated from the soil of a ginseng field.</title>
        <authorList>
            <person name="Cho C."/>
        </authorList>
    </citation>
    <scope>NUCLEOTIDE SEQUENCE [LARGE SCALE GENOMIC DNA]</scope>
    <source>
        <strain evidence="9 10">BN130099</strain>
    </source>
</reference>
<keyword evidence="5" id="KW-0413">Isomerase</keyword>
<evidence type="ECO:0000256" key="3">
    <source>
        <dbReference type="ARBA" id="ARBA00011870"/>
    </source>
</evidence>
<dbReference type="PANTHER" id="PTHR48101:SF4">
    <property type="entry name" value="METHYLMALONYL-COA MUTASE, MITOCHONDRIAL"/>
    <property type="match status" value="1"/>
</dbReference>
<sequence>MTTGDTSSGTSTPLALAAEQDVHSQEEWEAATAAVLRKARRLGEDDPDAAVWGKLTRTTLDGIEITPVGVPGGATASVRPQRAGAWDIRSFVSHPDAKLANEEALVDLDGGVTSLWVAFDDDTDLKAVLAGVLLDLAPVVLDAQTSPTAAATALLAYADERGVDLHPDSNLGADPLGAMLRELPLAVDEAVAELRDLAVQARTAGIRAIVVDATAAHDLGASDVQELGWSIATGVAYLRWLTDHGLDLADAANLIEFRYAATDEQFPTIAKLRAARQLWASVLQHSGLPVDVDVAQRQHAVTSRPMFSKYDPYVNMLRGTIAAFAAGVGGADAVTVLPFDASLGQPEGFGRRIARNVSHLLIDESHVAAVADPAGGAYAVEGLTADLAAAGWAAFQQLEQEWEDGHDLTPFRERIATTVAEREREIARRKRPLTGLTEFPNLAEELPARDADPFNDRVARYGASFEALRDEPAAAPVFLATLGTVAQHTARATFATNLLAAGGIAVDVAGPTSGVDELVASYGDQKVVCLAGTDAAYGEWGGAAVEALRAAGAQHVIIAGKPDAVEAEVDDAAAMGVDALAFLTMTREKLS</sequence>
<keyword evidence="6" id="KW-0170">Cobalt</keyword>
<dbReference type="Pfam" id="PF01642">
    <property type="entry name" value="MM_CoA_mutase"/>
    <property type="match status" value="1"/>
</dbReference>
<comment type="cofactor">
    <cofactor evidence="1">
        <name>adenosylcob(III)alamin</name>
        <dbReference type="ChEBI" id="CHEBI:18408"/>
    </cofactor>
</comment>
<gene>
    <name evidence="9" type="ORF">F0U44_02295</name>
</gene>
<comment type="caution">
    <text evidence="9">The sequence shown here is derived from an EMBL/GenBank/DDBJ whole genome shotgun (WGS) entry which is preliminary data.</text>
</comment>
<evidence type="ECO:0000256" key="4">
    <source>
        <dbReference type="ARBA" id="ARBA00022628"/>
    </source>
</evidence>
<dbReference type="AlphaFoldDB" id="A0A5B1LL26"/>
<comment type="subunit">
    <text evidence="3">Heterodimer of an alpha and a beta chain.</text>
</comment>
<dbReference type="Gene3D" id="3.40.50.280">
    <property type="entry name" value="Cobalamin-binding domain"/>
    <property type="match status" value="1"/>
</dbReference>
<dbReference type="GO" id="GO:0005737">
    <property type="term" value="C:cytoplasm"/>
    <property type="evidence" value="ECO:0007669"/>
    <property type="project" value="TreeGrafter"/>
</dbReference>
<organism evidence="9 10">
    <name type="scientific">Nocardioides humilatus</name>
    <dbReference type="NCBI Taxonomy" id="2607660"/>
    <lineage>
        <taxon>Bacteria</taxon>
        <taxon>Bacillati</taxon>
        <taxon>Actinomycetota</taxon>
        <taxon>Actinomycetes</taxon>
        <taxon>Propionibacteriales</taxon>
        <taxon>Nocardioidaceae</taxon>
        <taxon>Nocardioides</taxon>
    </lineage>
</organism>
<dbReference type="GO" id="GO:0046872">
    <property type="term" value="F:metal ion binding"/>
    <property type="evidence" value="ECO:0007669"/>
    <property type="project" value="InterPro"/>
</dbReference>